<evidence type="ECO:0000256" key="11">
    <source>
        <dbReference type="ARBA" id="ARBA00023004"/>
    </source>
</evidence>
<dbReference type="InterPro" id="IPR013626">
    <property type="entry name" value="PaO"/>
</dbReference>
<keyword evidence="11" id="KW-0408">Iron</keyword>
<keyword evidence="7" id="KW-0479">Metal-binding</keyword>
<comment type="subcellular location">
    <subcellularLocation>
        <location evidence="2">Membrane</location>
    </subcellularLocation>
    <subcellularLocation>
        <location evidence="1">Plastid</location>
        <location evidence="1">Chloroplast</location>
    </subcellularLocation>
</comment>
<keyword evidence="13" id="KW-0472">Membrane</keyword>
<sequence>MAALLSRAAPSSTLSSYGAANRTSLFAFSLGKLHGQRAPFNVYYASRRADIWKFSAMVESAMMEASRPEHEQSALTKEAILQTRADEKDDDMFNWNDEWYPVAVVDNLDRRIPTAVTIMGRDLVVWWDRNGESWQVWEDKCPHRLAPLSEGRINEKGELQCSYHGWCFAGCTGSCTFIPQAPPDGAPVWESKRACASVYPSVEQEGLLWFWPDTRPESKDIAKRKLPPSIPALADPSFKDELHSRNLPYGYEQLIENLMDPAHVPFAHHGLQGFRNMAKPLNYKVEKVEKSGYIGDAERGPATFIAPCIFTLDSVFNSPKNDGSSTAGKPQKRIVLVFICIPVSPGQSKVIWAFCKNFSIWIDPLIPRWFIHLRQMLVLDSDMYLLHKTERKLAEFGNTAWEKACYVPTSSDAFVIAFRKWLNTYGGGRPKWGGRDDGLPPTPPKEQLMDRYWSHVKICRHCSAAMQFFEGVGVILQALSVAIAAVLGAAAIRPIPQLRNWSLPMVVVAIASSLASRWLSHFVHKTYRFHDYNHALVK</sequence>
<evidence type="ECO:0000313" key="15">
    <source>
        <dbReference type="EMBL" id="KAI5059901.1"/>
    </source>
</evidence>
<feature type="domain" description="Rieske" evidence="14">
    <location>
        <begin position="99"/>
        <end position="210"/>
    </location>
</feature>
<reference evidence="15" key="1">
    <citation type="submission" date="2021-01" db="EMBL/GenBank/DDBJ databases">
        <title>Adiantum capillus-veneris genome.</title>
        <authorList>
            <person name="Fang Y."/>
            <person name="Liao Q."/>
        </authorList>
    </citation>
    <scope>NUCLEOTIDE SEQUENCE</scope>
    <source>
        <strain evidence="15">H3</strain>
        <tissue evidence="15">Leaf</tissue>
    </source>
</reference>
<evidence type="ECO:0000256" key="3">
    <source>
        <dbReference type="ARBA" id="ARBA00022528"/>
    </source>
</evidence>
<dbReference type="SUPFAM" id="SSF55961">
    <property type="entry name" value="Bet v1-like"/>
    <property type="match status" value="1"/>
</dbReference>
<dbReference type="InterPro" id="IPR017941">
    <property type="entry name" value="Rieske_2Fe-2S"/>
</dbReference>
<dbReference type="PANTHER" id="PTHR21266">
    <property type="entry name" value="IRON-SULFUR DOMAIN CONTAINING PROTEIN"/>
    <property type="match status" value="1"/>
</dbReference>
<evidence type="ECO:0000256" key="1">
    <source>
        <dbReference type="ARBA" id="ARBA00004229"/>
    </source>
</evidence>
<evidence type="ECO:0000256" key="9">
    <source>
        <dbReference type="ARBA" id="ARBA00022989"/>
    </source>
</evidence>
<evidence type="ECO:0000256" key="5">
    <source>
        <dbReference type="ARBA" id="ARBA00022692"/>
    </source>
</evidence>
<evidence type="ECO:0000256" key="6">
    <source>
        <dbReference type="ARBA" id="ARBA00022714"/>
    </source>
</evidence>
<evidence type="ECO:0000259" key="14">
    <source>
        <dbReference type="PROSITE" id="PS51296"/>
    </source>
</evidence>
<dbReference type="GO" id="GO:0046872">
    <property type="term" value="F:metal ion binding"/>
    <property type="evidence" value="ECO:0007669"/>
    <property type="project" value="UniProtKB-KW"/>
</dbReference>
<evidence type="ECO:0000256" key="10">
    <source>
        <dbReference type="ARBA" id="ARBA00023002"/>
    </source>
</evidence>
<evidence type="ECO:0000256" key="13">
    <source>
        <dbReference type="ARBA" id="ARBA00023136"/>
    </source>
</evidence>
<dbReference type="Gene3D" id="2.102.10.10">
    <property type="entry name" value="Rieske [2Fe-2S] iron-sulphur domain"/>
    <property type="match status" value="1"/>
</dbReference>
<dbReference type="AlphaFoldDB" id="A0A9D4U1I0"/>
<dbReference type="Proteomes" id="UP000886520">
    <property type="component" value="Chromosome 24"/>
</dbReference>
<dbReference type="Gene3D" id="3.90.380.10">
    <property type="entry name" value="Naphthalene 1,2-dioxygenase Alpha Subunit, Chain A, domain 1"/>
    <property type="match status" value="1"/>
</dbReference>
<keyword evidence="16" id="KW-1185">Reference proteome</keyword>
<dbReference type="EMBL" id="JABFUD020000024">
    <property type="protein sequence ID" value="KAI5059901.1"/>
    <property type="molecule type" value="Genomic_DNA"/>
</dbReference>
<dbReference type="GO" id="GO:0010277">
    <property type="term" value="F:chlorophyllide a oxygenase activity"/>
    <property type="evidence" value="ECO:0007669"/>
    <property type="project" value="InterPro"/>
</dbReference>
<evidence type="ECO:0000256" key="8">
    <source>
        <dbReference type="ARBA" id="ARBA00022946"/>
    </source>
</evidence>
<dbReference type="GO" id="GO:0016020">
    <property type="term" value="C:membrane"/>
    <property type="evidence" value="ECO:0007669"/>
    <property type="project" value="UniProtKB-SubCell"/>
</dbReference>
<keyword evidence="4" id="KW-0934">Plastid</keyword>
<keyword evidence="8" id="KW-0809">Transit peptide</keyword>
<keyword evidence="3" id="KW-0150">Chloroplast</keyword>
<keyword evidence="6" id="KW-0001">2Fe-2S</keyword>
<name>A0A9D4U1I0_ADICA</name>
<gene>
    <name evidence="15" type="ORF">GOP47_0024321</name>
</gene>
<evidence type="ECO:0000313" key="16">
    <source>
        <dbReference type="Proteomes" id="UP000886520"/>
    </source>
</evidence>
<evidence type="ECO:0000256" key="7">
    <source>
        <dbReference type="ARBA" id="ARBA00022723"/>
    </source>
</evidence>
<proteinExistence type="predicted"/>
<evidence type="ECO:0000256" key="4">
    <source>
        <dbReference type="ARBA" id="ARBA00022640"/>
    </source>
</evidence>
<dbReference type="SUPFAM" id="SSF50022">
    <property type="entry name" value="ISP domain"/>
    <property type="match status" value="1"/>
</dbReference>
<keyword evidence="9" id="KW-1133">Transmembrane helix</keyword>
<dbReference type="GO" id="GO:0009507">
    <property type="term" value="C:chloroplast"/>
    <property type="evidence" value="ECO:0007669"/>
    <property type="project" value="UniProtKB-SubCell"/>
</dbReference>
<dbReference type="InterPro" id="IPR036922">
    <property type="entry name" value="Rieske_2Fe-2S_sf"/>
</dbReference>
<protein>
    <recommendedName>
        <fullName evidence="14">Rieske domain-containing protein</fullName>
    </recommendedName>
</protein>
<keyword evidence="5" id="KW-0812">Transmembrane</keyword>
<dbReference type="PANTHER" id="PTHR21266:SF32">
    <property type="entry name" value="CHOLESTEROL 7-DESATURASE NVD"/>
    <property type="match status" value="1"/>
</dbReference>
<dbReference type="GO" id="GO:0051537">
    <property type="term" value="F:2 iron, 2 sulfur cluster binding"/>
    <property type="evidence" value="ECO:0007669"/>
    <property type="project" value="UniProtKB-KW"/>
</dbReference>
<dbReference type="OrthoDB" id="426882at2759"/>
<keyword evidence="12" id="KW-0411">Iron-sulfur</keyword>
<keyword evidence="10" id="KW-0560">Oxidoreductase</keyword>
<organism evidence="15 16">
    <name type="scientific">Adiantum capillus-veneris</name>
    <name type="common">Maidenhair fern</name>
    <dbReference type="NCBI Taxonomy" id="13818"/>
    <lineage>
        <taxon>Eukaryota</taxon>
        <taxon>Viridiplantae</taxon>
        <taxon>Streptophyta</taxon>
        <taxon>Embryophyta</taxon>
        <taxon>Tracheophyta</taxon>
        <taxon>Polypodiopsida</taxon>
        <taxon>Polypodiidae</taxon>
        <taxon>Polypodiales</taxon>
        <taxon>Pteridineae</taxon>
        <taxon>Pteridaceae</taxon>
        <taxon>Vittarioideae</taxon>
        <taxon>Adiantum</taxon>
    </lineage>
</organism>
<evidence type="ECO:0000256" key="12">
    <source>
        <dbReference type="ARBA" id="ARBA00023014"/>
    </source>
</evidence>
<dbReference type="InterPro" id="IPR050584">
    <property type="entry name" value="Cholesterol_7-desaturase"/>
</dbReference>
<dbReference type="PROSITE" id="PS51296">
    <property type="entry name" value="RIESKE"/>
    <property type="match status" value="1"/>
</dbReference>
<dbReference type="CDD" id="cd03480">
    <property type="entry name" value="Rieske_RO_Alpha_PaO"/>
    <property type="match status" value="1"/>
</dbReference>
<dbReference type="Pfam" id="PF08417">
    <property type="entry name" value="PaO"/>
    <property type="match status" value="1"/>
</dbReference>
<accession>A0A9D4U1I0</accession>
<comment type="caution">
    <text evidence="15">The sequence shown here is derived from an EMBL/GenBank/DDBJ whole genome shotgun (WGS) entry which is preliminary data.</text>
</comment>
<evidence type="ECO:0000256" key="2">
    <source>
        <dbReference type="ARBA" id="ARBA00004370"/>
    </source>
</evidence>
<dbReference type="Pfam" id="PF00355">
    <property type="entry name" value="Rieske"/>
    <property type="match status" value="1"/>
</dbReference>